<accession>A0A2D2CYU0</accession>
<dbReference type="AlphaFoldDB" id="A0A2D2CYU0"/>
<dbReference type="InterPro" id="IPR000209">
    <property type="entry name" value="Peptidase_S8/S53_dom"/>
</dbReference>
<proteinExistence type="inferred from homology"/>
<evidence type="ECO:0000256" key="1">
    <source>
        <dbReference type="ARBA" id="ARBA00011073"/>
    </source>
</evidence>
<dbReference type="RefSeq" id="WP_003613697.1">
    <property type="nucleotide sequence ID" value="NZ_ADVE02000001.1"/>
</dbReference>
<dbReference type="Proteomes" id="UP000230709">
    <property type="component" value="Chromosome"/>
</dbReference>
<dbReference type="InterPro" id="IPR023827">
    <property type="entry name" value="Peptidase_S8_Asp-AS"/>
</dbReference>
<feature type="active site" description="Charge relay system" evidence="5">
    <location>
        <position position="66"/>
    </location>
</feature>
<keyword evidence="2 5" id="KW-0645">Protease</keyword>
<feature type="active site" description="Charge relay system" evidence="5">
    <location>
        <position position="97"/>
    </location>
</feature>
<dbReference type="InterPro" id="IPR050131">
    <property type="entry name" value="Peptidase_S8_subtilisin-like"/>
</dbReference>
<dbReference type="InterPro" id="IPR023828">
    <property type="entry name" value="Peptidase_S8_Ser-AS"/>
</dbReference>
<dbReference type="PANTHER" id="PTHR43806">
    <property type="entry name" value="PEPTIDASE S8"/>
    <property type="match status" value="1"/>
</dbReference>
<dbReference type="Gene3D" id="3.40.50.200">
    <property type="entry name" value="Peptidase S8/S53 domain"/>
    <property type="match status" value="1"/>
</dbReference>
<evidence type="ECO:0000313" key="9">
    <source>
        <dbReference type="Proteomes" id="UP000230709"/>
    </source>
</evidence>
<dbReference type="PANTHER" id="PTHR43806:SF11">
    <property type="entry name" value="CEREVISIN-RELATED"/>
    <property type="match status" value="1"/>
</dbReference>
<evidence type="ECO:0000256" key="6">
    <source>
        <dbReference type="RuleBase" id="RU003355"/>
    </source>
</evidence>
<dbReference type="Pfam" id="PF00082">
    <property type="entry name" value="Peptidase_S8"/>
    <property type="match status" value="1"/>
</dbReference>
<evidence type="ECO:0000256" key="4">
    <source>
        <dbReference type="ARBA" id="ARBA00022825"/>
    </source>
</evidence>
<sequence length="354" mass="36488">MNDVGSVATDPHVEAIAPIMPITLIRPMAVAESGGSNADDAAWGVTAVGADASSCSGKGVVVCILDTGIDKAHPAFDGVDLVEMDFSGFGNGDRQGHGSHCAGTIFGRNVDGLRIGVARGVEKALIGKVLRDDGSGESDMIFRGLQWALENGAQVVSMSLGFDFPGLVKQRIENGWPADLATSNALEAYRGNLRMFDAVMRMAAAMTAFRPGPVIVAAAGNESRTNENPEFKIAASLPAAAEGVVSVGALERRPDKKLSVAFFSNTFPQIAAPGVNILSVKAGGGLRKLNGTSMACPHVAGVAALWWESLRKSGAVNPSAQQVLAQMLASARTDCFASGVTIADRGAGLIASPP</sequence>
<dbReference type="InterPro" id="IPR036852">
    <property type="entry name" value="Peptidase_S8/S53_dom_sf"/>
</dbReference>
<keyword evidence="3 5" id="KW-0378">Hydrolase</keyword>
<evidence type="ECO:0000256" key="2">
    <source>
        <dbReference type="ARBA" id="ARBA00022670"/>
    </source>
</evidence>
<keyword evidence="9" id="KW-1185">Reference proteome</keyword>
<evidence type="ECO:0000256" key="5">
    <source>
        <dbReference type="PROSITE-ProRule" id="PRU01240"/>
    </source>
</evidence>
<dbReference type="CDD" id="cd07480">
    <property type="entry name" value="Peptidases_S8_12"/>
    <property type="match status" value="1"/>
</dbReference>
<dbReference type="PROSITE" id="PS00138">
    <property type="entry name" value="SUBTILASE_SER"/>
    <property type="match status" value="1"/>
</dbReference>
<dbReference type="KEGG" id="mtw:CQW49_08100"/>
<dbReference type="GO" id="GO:0004252">
    <property type="term" value="F:serine-type endopeptidase activity"/>
    <property type="evidence" value="ECO:0007669"/>
    <property type="project" value="UniProtKB-UniRule"/>
</dbReference>
<comment type="similarity">
    <text evidence="1 5 6">Belongs to the peptidase S8 family.</text>
</comment>
<dbReference type="GO" id="GO:0006508">
    <property type="term" value="P:proteolysis"/>
    <property type="evidence" value="ECO:0007669"/>
    <property type="project" value="UniProtKB-KW"/>
</dbReference>
<name>A0A2D2CYU0_METT3</name>
<feature type="domain" description="Peptidase S8/S53" evidence="7">
    <location>
        <begin position="57"/>
        <end position="318"/>
    </location>
</feature>
<evidence type="ECO:0000259" key="7">
    <source>
        <dbReference type="Pfam" id="PF00082"/>
    </source>
</evidence>
<dbReference type="STRING" id="595536.GCA_000178815_03529"/>
<protein>
    <submittedName>
        <fullName evidence="8">Peptidase S8</fullName>
    </submittedName>
</protein>
<dbReference type="SUPFAM" id="SSF52743">
    <property type="entry name" value="Subtilisin-like"/>
    <property type="match status" value="1"/>
</dbReference>
<dbReference type="GO" id="GO:0005615">
    <property type="term" value="C:extracellular space"/>
    <property type="evidence" value="ECO:0007669"/>
    <property type="project" value="TreeGrafter"/>
</dbReference>
<dbReference type="InterPro" id="IPR015500">
    <property type="entry name" value="Peptidase_S8_subtilisin-rel"/>
</dbReference>
<gene>
    <name evidence="8" type="ORF">CQW49_08100</name>
</gene>
<dbReference type="PROSITE" id="PS51892">
    <property type="entry name" value="SUBTILASE"/>
    <property type="match status" value="1"/>
</dbReference>
<evidence type="ECO:0000313" key="8">
    <source>
        <dbReference type="EMBL" id="ATQ67864.1"/>
    </source>
</evidence>
<dbReference type="EMBL" id="CP023737">
    <property type="protein sequence ID" value="ATQ67864.1"/>
    <property type="molecule type" value="Genomic_DNA"/>
</dbReference>
<dbReference type="PRINTS" id="PR00723">
    <property type="entry name" value="SUBTILISIN"/>
</dbReference>
<reference evidence="9" key="1">
    <citation type="submission" date="2017-10" db="EMBL/GenBank/DDBJ databases">
        <title>Completed PacBio SMRT sequence of Methylosinus trichosporium OB3b reveals presence of a third large plasmid.</title>
        <authorList>
            <person name="Charles T.C."/>
            <person name="Lynch M.D.J."/>
            <person name="Heil J.R."/>
            <person name="Cheng J."/>
        </authorList>
    </citation>
    <scope>NUCLEOTIDE SEQUENCE [LARGE SCALE GENOMIC DNA]</scope>
    <source>
        <strain evidence="9">OB3b</strain>
    </source>
</reference>
<feature type="active site" description="Charge relay system" evidence="5">
    <location>
        <position position="293"/>
    </location>
</feature>
<keyword evidence="4 5" id="KW-0720">Serine protease</keyword>
<dbReference type="PROSITE" id="PS00136">
    <property type="entry name" value="SUBTILASE_ASP"/>
    <property type="match status" value="1"/>
</dbReference>
<evidence type="ECO:0000256" key="3">
    <source>
        <dbReference type="ARBA" id="ARBA00022801"/>
    </source>
</evidence>
<organism evidence="8 9">
    <name type="scientific">Methylosinus trichosporium (strain ATCC 35070 / NCIMB 11131 / UNIQEM 75 / OB3b)</name>
    <dbReference type="NCBI Taxonomy" id="595536"/>
    <lineage>
        <taxon>Bacteria</taxon>
        <taxon>Pseudomonadati</taxon>
        <taxon>Pseudomonadota</taxon>
        <taxon>Alphaproteobacteria</taxon>
        <taxon>Hyphomicrobiales</taxon>
        <taxon>Methylocystaceae</taxon>
        <taxon>Methylosinus</taxon>
    </lineage>
</organism>